<comment type="caution">
    <text evidence="1">The sequence shown here is derived from an EMBL/GenBank/DDBJ whole genome shotgun (WGS) entry which is preliminary data.</text>
</comment>
<evidence type="ECO:0008006" key="3">
    <source>
        <dbReference type="Google" id="ProtNLM"/>
    </source>
</evidence>
<reference evidence="2" key="1">
    <citation type="journal article" date="2019" name="Int. J. Syst. Evol. Microbiol.">
        <title>The Global Catalogue of Microorganisms (GCM) 10K type strain sequencing project: providing services to taxonomists for standard genome sequencing and annotation.</title>
        <authorList>
            <consortium name="The Broad Institute Genomics Platform"/>
            <consortium name="The Broad Institute Genome Sequencing Center for Infectious Disease"/>
            <person name="Wu L."/>
            <person name="Ma J."/>
        </authorList>
    </citation>
    <scope>NUCLEOTIDE SEQUENCE [LARGE SCALE GENOMIC DNA]</scope>
    <source>
        <strain evidence="2">JCM 18126</strain>
    </source>
</reference>
<sequence>MVPVPPRLTRDDVACWVLKSALPPAAVAPGWRPGAVVRLQRCVRRSYRLDLVRPGQPCLLWVSGRDRPGVHALGEVVGPAGTREDGQPVLDVALRLLAAPVPRAQLLPHGGFRDAEVLRMPAGSNPSYLTPGQFAALAGLLPAGGGTPTR</sequence>
<dbReference type="EMBL" id="BAABIL010000047">
    <property type="protein sequence ID" value="GAA4964266.1"/>
    <property type="molecule type" value="Genomic_DNA"/>
</dbReference>
<protein>
    <recommendedName>
        <fullName evidence="3">EVE domain-containing protein</fullName>
    </recommendedName>
</protein>
<evidence type="ECO:0000313" key="1">
    <source>
        <dbReference type="EMBL" id="GAA4964266.1"/>
    </source>
</evidence>
<evidence type="ECO:0000313" key="2">
    <source>
        <dbReference type="Proteomes" id="UP001501195"/>
    </source>
</evidence>
<name>A0ABP9H8X6_9ACTN</name>
<proteinExistence type="predicted"/>
<keyword evidence="2" id="KW-1185">Reference proteome</keyword>
<gene>
    <name evidence="1" type="ORF">GCM10023225_04270</name>
</gene>
<accession>A0ABP9H8X6</accession>
<dbReference type="Proteomes" id="UP001501195">
    <property type="component" value="Unassembled WGS sequence"/>
</dbReference>
<organism evidence="1 2">
    <name type="scientific">Kineococcus glutinatus</name>
    <dbReference type="NCBI Taxonomy" id="1070872"/>
    <lineage>
        <taxon>Bacteria</taxon>
        <taxon>Bacillati</taxon>
        <taxon>Actinomycetota</taxon>
        <taxon>Actinomycetes</taxon>
        <taxon>Kineosporiales</taxon>
        <taxon>Kineosporiaceae</taxon>
        <taxon>Kineococcus</taxon>
    </lineage>
</organism>
<dbReference type="SUPFAM" id="SSF88697">
    <property type="entry name" value="PUA domain-like"/>
    <property type="match status" value="1"/>
</dbReference>
<dbReference type="InterPro" id="IPR015947">
    <property type="entry name" value="PUA-like_sf"/>
</dbReference>